<protein>
    <submittedName>
        <fullName evidence="1">Uncharacterized protein</fullName>
    </submittedName>
</protein>
<proteinExistence type="predicted"/>
<accession>A0A1I5AE99</accession>
<keyword evidence="2" id="KW-1185">Reference proteome</keyword>
<dbReference type="EMBL" id="FOVD01000005">
    <property type="protein sequence ID" value="SFN60529.1"/>
    <property type="molecule type" value="Genomic_DNA"/>
</dbReference>
<dbReference type="Proteomes" id="UP000198769">
    <property type="component" value="Unassembled WGS sequence"/>
</dbReference>
<name>A0A1I5AE99_CHROL</name>
<evidence type="ECO:0000313" key="2">
    <source>
        <dbReference type="Proteomes" id="UP000198769"/>
    </source>
</evidence>
<organism evidence="1 2">
    <name type="scientific">Chryseobacterium oleae</name>
    <dbReference type="NCBI Taxonomy" id="491207"/>
    <lineage>
        <taxon>Bacteria</taxon>
        <taxon>Pseudomonadati</taxon>
        <taxon>Bacteroidota</taxon>
        <taxon>Flavobacteriia</taxon>
        <taxon>Flavobacteriales</taxon>
        <taxon>Weeksellaceae</taxon>
        <taxon>Chryseobacterium group</taxon>
        <taxon>Chryseobacterium</taxon>
    </lineage>
</organism>
<evidence type="ECO:0000313" key="1">
    <source>
        <dbReference type="EMBL" id="SFN60529.1"/>
    </source>
</evidence>
<reference evidence="2" key="1">
    <citation type="submission" date="2016-10" db="EMBL/GenBank/DDBJ databases">
        <authorList>
            <person name="Varghese N."/>
            <person name="Submissions S."/>
        </authorList>
    </citation>
    <scope>NUCLEOTIDE SEQUENCE [LARGE SCALE GENOMIC DNA]</scope>
    <source>
        <strain evidence="2">DSM 25575</strain>
    </source>
</reference>
<gene>
    <name evidence="1" type="ORF">SAMN05421594_3516</name>
</gene>
<sequence>MICVNEFIILLINIYICIELIKKLVKNEENKYSFSVFVVF</sequence>
<dbReference type="AlphaFoldDB" id="A0A1I5AE99"/>